<dbReference type="InterPro" id="IPR051219">
    <property type="entry name" value="Heterochromatin_chromo-domain"/>
</dbReference>
<reference evidence="5" key="1">
    <citation type="submission" date="2021-06" db="EMBL/GenBank/DDBJ databases">
        <authorList>
            <person name="Kallberg Y."/>
            <person name="Tangrot J."/>
            <person name="Rosling A."/>
        </authorList>
    </citation>
    <scope>NUCLEOTIDE SEQUENCE</scope>
    <source>
        <strain evidence="5">87-6 pot B 2015</strain>
    </source>
</reference>
<dbReference type="PRINTS" id="PR00504">
    <property type="entry name" value="CHROMODOMAIN"/>
</dbReference>
<dbReference type="InterPro" id="IPR000953">
    <property type="entry name" value="Chromo/chromo_shadow_dom"/>
</dbReference>
<evidence type="ECO:0000256" key="3">
    <source>
        <dbReference type="SAM" id="MobiDB-lite"/>
    </source>
</evidence>
<protein>
    <submittedName>
        <fullName evidence="5">11278_t:CDS:1</fullName>
    </submittedName>
</protein>
<dbReference type="InterPro" id="IPR016197">
    <property type="entry name" value="Chromo-like_dom_sf"/>
</dbReference>
<dbReference type="PROSITE" id="PS00598">
    <property type="entry name" value="CHROMO_1"/>
    <property type="match status" value="1"/>
</dbReference>
<dbReference type="InterPro" id="IPR017984">
    <property type="entry name" value="Chromo_dom_subgr"/>
</dbReference>
<keyword evidence="2" id="KW-0539">Nucleus</keyword>
<dbReference type="PANTHER" id="PTHR22812">
    <property type="entry name" value="CHROMOBOX PROTEIN"/>
    <property type="match status" value="1"/>
</dbReference>
<accession>A0A9N8W7K8</accession>
<evidence type="ECO:0000256" key="1">
    <source>
        <dbReference type="ARBA" id="ARBA00004123"/>
    </source>
</evidence>
<gene>
    <name evidence="5" type="ORF">FMOSSE_LOCUS2647</name>
</gene>
<evidence type="ECO:0000256" key="2">
    <source>
        <dbReference type="ARBA" id="ARBA00023242"/>
    </source>
</evidence>
<evidence type="ECO:0000313" key="5">
    <source>
        <dbReference type="EMBL" id="CAG8473757.1"/>
    </source>
</evidence>
<name>A0A9N8W7K8_FUNMO</name>
<proteinExistence type="predicted"/>
<dbReference type="AlphaFoldDB" id="A0A9N8W7K8"/>
<dbReference type="GO" id="GO:0005634">
    <property type="term" value="C:nucleus"/>
    <property type="evidence" value="ECO:0007669"/>
    <property type="project" value="UniProtKB-SubCell"/>
</dbReference>
<feature type="domain" description="Chromo" evidence="4">
    <location>
        <begin position="33"/>
        <end position="85"/>
    </location>
</feature>
<comment type="caution">
    <text evidence="5">The sequence shown here is derived from an EMBL/GenBank/DDBJ whole genome shotgun (WGS) entry which is preliminary data.</text>
</comment>
<sequence>MVVTRNHVQEDDDSTPSVDENLVSEEEESDDEYIVEKILEHRIKKGITQYYLKWKGFPEEDNTWENESDIDSFIEEPDFSLLEDYPPPDLTNWEEAVDDVETVERDSEDNDKILVYLNWYFEI</sequence>
<comment type="subcellular location">
    <subcellularLocation>
        <location evidence="1">Nucleus</location>
    </subcellularLocation>
</comment>
<feature type="region of interest" description="Disordered" evidence="3">
    <location>
        <begin position="1"/>
        <end position="30"/>
    </location>
</feature>
<dbReference type="Proteomes" id="UP000789375">
    <property type="component" value="Unassembled WGS sequence"/>
</dbReference>
<dbReference type="EMBL" id="CAJVPP010000356">
    <property type="protein sequence ID" value="CAG8473757.1"/>
    <property type="molecule type" value="Genomic_DNA"/>
</dbReference>
<dbReference type="SMART" id="SM00298">
    <property type="entry name" value="CHROMO"/>
    <property type="match status" value="1"/>
</dbReference>
<dbReference type="CDD" id="cd00024">
    <property type="entry name" value="CD_CSD"/>
    <property type="match status" value="1"/>
</dbReference>
<dbReference type="SUPFAM" id="SSF54160">
    <property type="entry name" value="Chromo domain-like"/>
    <property type="match status" value="1"/>
</dbReference>
<evidence type="ECO:0000313" key="6">
    <source>
        <dbReference type="Proteomes" id="UP000789375"/>
    </source>
</evidence>
<dbReference type="Pfam" id="PF00385">
    <property type="entry name" value="Chromo"/>
    <property type="match status" value="1"/>
</dbReference>
<dbReference type="Gene3D" id="2.40.50.40">
    <property type="match status" value="2"/>
</dbReference>
<dbReference type="InterPro" id="IPR023779">
    <property type="entry name" value="Chromodomain_CS"/>
</dbReference>
<evidence type="ECO:0000259" key="4">
    <source>
        <dbReference type="PROSITE" id="PS50013"/>
    </source>
</evidence>
<organism evidence="5 6">
    <name type="scientific">Funneliformis mosseae</name>
    <name type="common">Endomycorrhizal fungus</name>
    <name type="synonym">Glomus mosseae</name>
    <dbReference type="NCBI Taxonomy" id="27381"/>
    <lineage>
        <taxon>Eukaryota</taxon>
        <taxon>Fungi</taxon>
        <taxon>Fungi incertae sedis</taxon>
        <taxon>Mucoromycota</taxon>
        <taxon>Glomeromycotina</taxon>
        <taxon>Glomeromycetes</taxon>
        <taxon>Glomerales</taxon>
        <taxon>Glomeraceae</taxon>
        <taxon>Funneliformis</taxon>
    </lineage>
</organism>
<keyword evidence="6" id="KW-1185">Reference proteome</keyword>
<dbReference type="InterPro" id="IPR023780">
    <property type="entry name" value="Chromo_domain"/>
</dbReference>
<dbReference type="PROSITE" id="PS50013">
    <property type="entry name" value="CHROMO_2"/>
    <property type="match status" value="1"/>
</dbReference>